<reference evidence="7" key="1">
    <citation type="submission" date="2020-11" db="EMBL/GenBank/DDBJ databases">
        <authorList>
            <person name="Tran Van P."/>
        </authorList>
    </citation>
    <scope>NUCLEOTIDE SEQUENCE</scope>
</reference>
<proteinExistence type="predicted"/>
<dbReference type="Proteomes" id="UP000728032">
    <property type="component" value="Unassembled WGS sequence"/>
</dbReference>
<dbReference type="AlphaFoldDB" id="A0A7R9MJU6"/>
<evidence type="ECO:0000256" key="1">
    <source>
        <dbReference type="ARBA" id="ARBA00001917"/>
    </source>
</evidence>
<dbReference type="InterPro" id="IPR001155">
    <property type="entry name" value="OxRdtase_FMN_N"/>
</dbReference>
<dbReference type="InterPro" id="IPR044152">
    <property type="entry name" value="YqjM-like"/>
</dbReference>
<dbReference type="EMBL" id="CAJPVJ010024215">
    <property type="protein sequence ID" value="CAG2178707.1"/>
    <property type="molecule type" value="Genomic_DNA"/>
</dbReference>
<dbReference type="PANTHER" id="PTHR43303">
    <property type="entry name" value="NADPH DEHYDROGENASE C23G7.10C-RELATED"/>
    <property type="match status" value="1"/>
</dbReference>
<evidence type="ECO:0000313" key="7">
    <source>
        <dbReference type="EMBL" id="CAD7661571.1"/>
    </source>
</evidence>
<keyword evidence="4" id="KW-0521">NADP</keyword>
<evidence type="ECO:0000256" key="5">
    <source>
        <dbReference type="ARBA" id="ARBA00023002"/>
    </source>
</evidence>
<keyword evidence="2" id="KW-0285">Flavoprotein</keyword>
<protein>
    <recommendedName>
        <fullName evidence="6">NADH:flavin oxidoreductase/NADH oxidase N-terminal domain-containing protein</fullName>
    </recommendedName>
</protein>
<evidence type="ECO:0000256" key="4">
    <source>
        <dbReference type="ARBA" id="ARBA00022857"/>
    </source>
</evidence>
<organism evidence="7">
    <name type="scientific">Oppiella nova</name>
    <dbReference type="NCBI Taxonomy" id="334625"/>
    <lineage>
        <taxon>Eukaryota</taxon>
        <taxon>Metazoa</taxon>
        <taxon>Ecdysozoa</taxon>
        <taxon>Arthropoda</taxon>
        <taxon>Chelicerata</taxon>
        <taxon>Arachnida</taxon>
        <taxon>Acari</taxon>
        <taxon>Acariformes</taxon>
        <taxon>Sarcoptiformes</taxon>
        <taxon>Oribatida</taxon>
        <taxon>Brachypylina</taxon>
        <taxon>Oppioidea</taxon>
        <taxon>Oppiidae</taxon>
        <taxon>Oppiella</taxon>
    </lineage>
</organism>
<keyword evidence="3" id="KW-0288">FMN</keyword>
<gene>
    <name evidence="7" type="ORF">ONB1V03_LOCUS18132</name>
</gene>
<evidence type="ECO:0000256" key="2">
    <source>
        <dbReference type="ARBA" id="ARBA00022630"/>
    </source>
</evidence>
<dbReference type="GO" id="GO:0003959">
    <property type="term" value="F:NADPH dehydrogenase activity"/>
    <property type="evidence" value="ECO:0007669"/>
    <property type="project" value="InterPro"/>
</dbReference>
<feature type="non-terminal residue" evidence="7">
    <location>
        <position position="281"/>
    </location>
</feature>
<dbReference type="Pfam" id="PF00724">
    <property type="entry name" value="Oxidored_FMN"/>
    <property type="match status" value="1"/>
</dbReference>
<keyword evidence="5" id="KW-0560">Oxidoreductase</keyword>
<name>A0A7R9MJU6_9ACAR</name>
<dbReference type="InterPro" id="IPR013785">
    <property type="entry name" value="Aldolase_TIM"/>
</dbReference>
<dbReference type="SUPFAM" id="SSF51395">
    <property type="entry name" value="FMN-linked oxidoreductases"/>
    <property type="match status" value="1"/>
</dbReference>
<dbReference type="PANTHER" id="PTHR43303:SF4">
    <property type="entry name" value="NADPH DEHYDROGENASE C23G7.10C-RELATED"/>
    <property type="match status" value="1"/>
</dbReference>
<dbReference type="GO" id="GO:0050661">
    <property type="term" value="F:NADP binding"/>
    <property type="evidence" value="ECO:0007669"/>
    <property type="project" value="InterPro"/>
</dbReference>
<dbReference type="Gene3D" id="3.20.20.70">
    <property type="entry name" value="Aldolase class I"/>
    <property type="match status" value="1"/>
</dbReference>
<sequence>MTDKPTKNILFSPVTIRGVTFRNRIGVSSMGQRSDGHGNITDQHLVISGSQAMGGAGLVMLGGAAVEPAGRVNRFNIGLWTDEHATNMSRVANYVKSYGAVPGIQLAHAGRIRFINGGIVNDDQGQSIAPSAIAYSSEHVVPIEATLHDIERISNAFVSAALNAVKAGFQVIELQFGHGYLMSTFLSPVTNKRSDMYGGSFENRIRLGLDVATRVRRAVGKDIVVSVKVSVTDYCEGSWDVKHTIEFAKRLKAIGVDLLNCSSGNVVDGVLNTATNPGAVQ</sequence>
<keyword evidence="8" id="KW-1185">Reference proteome</keyword>
<comment type="cofactor">
    <cofactor evidence="1">
        <name>FMN</name>
        <dbReference type="ChEBI" id="CHEBI:58210"/>
    </cofactor>
</comment>
<evidence type="ECO:0000259" key="6">
    <source>
        <dbReference type="Pfam" id="PF00724"/>
    </source>
</evidence>
<dbReference type="EMBL" id="OC939040">
    <property type="protein sequence ID" value="CAD7661571.1"/>
    <property type="molecule type" value="Genomic_DNA"/>
</dbReference>
<dbReference type="OrthoDB" id="72788at2759"/>
<feature type="domain" description="NADH:flavin oxidoreductase/NADH oxidase N-terminal" evidence="6">
    <location>
        <begin position="10"/>
        <end position="273"/>
    </location>
</feature>
<accession>A0A7R9MJU6</accession>
<dbReference type="GO" id="GO:0010181">
    <property type="term" value="F:FMN binding"/>
    <property type="evidence" value="ECO:0007669"/>
    <property type="project" value="InterPro"/>
</dbReference>
<evidence type="ECO:0000313" key="8">
    <source>
        <dbReference type="Proteomes" id="UP000728032"/>
    </source>
</evidence>
<evidence type="ECO:0000256" key="3">
    <source>
        <dbReference type="ARBA" id="ARBA00022643"/>
    </source>
</evidence>